<dbReference type="InterPro" id="IPR001544">
    <property type="entry name" value="Aminotrans_IV"/>
</dbReference>
<keyword evidence="2" id="KW-1185">Reference proteome</keyword>
<protein>
    <submittedName>
        <fullName evidence="1">Aminotransferase class IV</fullName>
    </submittedName>
</protein>
<organism evidence="1 2">
    <name type="scientific">Pendulispora rubella</name>
    <dbReference type="NCBI Taxonomy" id="2741070"/>
    <lineage>
        <taxon>Bacteria</taxon>
        <taxon>Pseudomonadati</taxon>
        <taxon>Myxococcota</taxon>
        <taxon>Myxococcia</taxon>
        <taxon>Myxococcales</taxon>
        <taxon>Sorangiineae</taxon>
        <taxon>Pendulisporaceae</taxon>
        <taxon>Pendulispora</taxon>
    </lineage>
</organism>
<dbReference type="RefSeq" id="WP_394836777.1">
    <property type="nucleotide sequence ID" value="NZ_CP089929.1"/>
</dbReference>
<dbReference type="Proteomes" id="UP001374803">
    <property type="component" value="Chromosome"/>
</dbReference>
<evidence type="ECO:0000313" key="2">
    <source>
        <dbReference type="Proteomes" id="UP001374803"/>
    </source>
</evidence>
<proteinExistence type="predicted"/>
<reference evidence="1" key="1">
    <citation type="submission" date="2021-12" db="EMBL/GenBank/DDBJ databases">
        <title>Discovery of the Pendulisporaceae a myxobacterial family with distinct sporulation behavior and unique specialized metabolism.</title>
        <authorList>
            <person name="Garcia R."/>
            <person name="Popoff A."/>
            <person name="Bader C.D."/>
            <person name="Loehr J."/>
            <person name="Walesch S."/>
            <person name="Walt C."/>
            <person name="Boldt J."/>
            <person name="Bunk B."/>
            <person name="Haeckl F.J.F.P.J."/>
            <person name="Gunesch A.P."/>
            <person name="Birkelbach J."/>
            <person name="Nuebel U."/>
            <person name="Pietschmann T."/>
            <person name="Bach T."/>
            <person name="Mueller R."/>
        </authorList>
    </citation>
    <scope>NUCLEOTIDE SEQUENCE</scope>
    <source>
        <strain evidence="1">MSr11367</strain>
    </source>
</reference>
<dbReference type="NCBIfam" id="NF006734">
    <property type="entry name" value="PRK09266.1"/>
    <property type="match status" value="1"/>
</dbReference>
<keyword evidence="1" id="KW-0808">Transferase</keyword>
<dbReference type="EMBL" id="CP089983">
    <property type="protein sequence ID" value="WXB07117.1"/>
    <property type="molecule type" value="Genomic_DNA"/>
</dbReference>
<gene>
    <name evidence="1" type="ORF">LVJ94_07700</name>
</gene>
<keyword evidence="1" id="KW-0032">Aminotransferase</keyword>
<dbReference type="GO" id="GO:0008483">
    <property type="term" value="F:transaminase activity"/>
    <property type="evidence" value="ECO:0007669"/>
    <property type="project" value="UniProtKB-KW"/>
</dbReference>
<sequence>MDRYELNGAPVGLDDLSILGRVPYGHYTMMQVRDAGVRGLGLHLRRLQESTRELLGCEIDPDEVRRHMRRALGAGTEATMRVNVFPRNMDWLARRGAPTEVDYLVTVGAPREPSGITPRVRTTRFERFLPSVKHIGIGLGVMQHGRRAIAEGWDDVLFLDADGRVLEGSVWNIGFFDGARIVWPNAPALPGIAMQLVQLGLAKRHIPSETREVHIEEISSFQCAFLTNTVQIVQPIARIDDTAFTAAPDLMATLTKCHQEHPLERL</sequence>
<accession>A0ABZ2L857</accession>
<name>A0ABZ2L857_9BACT</name>
<evidence type="ECO:0000313" key="1">
    <source>
        <dbReference type="EMBL" id="WXB07117.1"/>
    </source>
</evidence>
<dbReference type="Gene3D" id="3.20.10.10">
    <property type="entry name" value="D-amino Acid Aminotransferase, subunit A, domain 2"/>
    <property type="match status" value="1"/>
</dbReference>
<dbReference type="InterPro" id="IPR043132">
    <property type="entry name" value="BCAT-like_C"/>
</dbReference>
<dbReference type="Pfam" id="PF01063">
    <property type="entry name" value="Aminotran_4"/>
    <property type="match status" value="1"/>
</dbReference>
<dbReference type="InterPro" id="IPR036038">
    <property type="entry name" value="Aminotransferase-like"/>
</dbReference>
<dbReference type="SUPFAM" id="SSF56752">
    <property type="entry name" value="D-aminoacid aminotransferase-like PLP-dependent enzymes"/>
    <property type="match status" value="1"/>
</dbReference>